<dbReference type="GO" id="GO:0005634">
    <property type="term" value="C:nucleus"/>
    <property type="evidence" value="ECO:0007669"/>
    <property type="project" value="TreeGrafter"/>
</dbReference>
<dbReference type="GO" id="GO:0004674">
    <property type="term" value="F:protein serine/threonine kinase activity"/>
    <property type="evidence" value="ECO:0007669"/>
    <property type="project" value="UniProtKB-KW"/>
</dbReference>
<protein>
    <recommendedName>
        <fullName evidence="8">Protein kinase domain-containing protein</fullName>
    </recommendedName>
</protein>
<feature type="compositionally biased region" description="Low complexity" evidence="7">
    <location>
        <begin position="263"/>
        <end position="280"/>
    </location>
</feature>
<evidence type="ECO:0000313" key="9">
    <source>
        <dbReference type="EMBL" id="TPX43914.1"/>
    </source>
</evidence>
<feature type="compositionally biased region" description="Polar residues" evidence="7">
    <location>
        <begin position="281"/>
        <end position="294"/>
    </location>
</feature>
<dbReference type="EMBL" id="QEAN01000185">
    <property type="protein sequence ID" value="TPX43914.1"/>
    <property type="molecule type" value="Genomic_DNA"/>
</dbReference>
<evidence type="ECO:0000256" key="3">
    <source>
        <dbReference type="ARBA" id="ARBA00022741"/>
    </source>
</evidence>
<feature type="binding site" evidence="6">
    <location>
        <position position="504"/>
    </location>
    <ligand>
        <name>ATP</name>
        <dbReference type="ChEBI" id="CHEBI:30616"/>
    </ligand>
</feature>
<dbReference type="Gene3D" id="3.30.200.20">
    <property type="entry name" value="Phosphorylase Kinase, domain 1"/>
    <property type="match status" value="1"/>
</dbReference>
<reference evidence="9 10" key="1">
    <citation type="journal article" date="2019" name="Sci. Rep.">
        <title>Comparative genomics of chytrid fungi reveal insights into the obligate biotrophic and pathogenic lifestyle of Synchytrium endobioticum.</title>
        <authorList>
            <person name="van de Vossenberg B.T.L.H."/>
            <person name="Warris S."/>
            <person name="Nguyen H.D.T."/>
            <person name="van Gent-Pelzer M.P.E."/>
            <person name="Joly D.L."/>
            <person name="van de Geest H.C."/>
            <person name="Bonants P.J.M."/>
            <person name="Smith D.S."/>
            <person name="Levesque C.A."/>
            <person name="van der Lee T.A.J."/>
        </authorList>
    </citation>
    <scope>NUCLEOTIDE SEQUENCE [LARGE SCALE GENOMIC DNA]</scope>
    <source>
        <strain evidence="9 10">MB42</strain>
    </source>
</reference>
<evidence type="ECO:0000259" key="8">
    <source>
        <dbReference type="PROSITE" id="PS50011"/>
    </source>
</evidence>
<dbReference type="InterPro" id="IPR027084">
    <property type="entry name" value="Mps1_cat"/>
</dbReference>
<proteinExistence type="predicted"/>
<feature type="compositionally biased region" description="Basic and acidic residues" evidence="7">
    <location>
        <begin position="166"/>
        <end position="175"/>
    </location>
</feature>
<feature type="compositionally biased region" description="Polar residues" evidence="7">
    <location>
        <begin position="38"/>
        <end position="47"/>
    </location>
</feature>
<sequence>MWAAEGEGGHDDAVTRICNTVAPVKECGTPGDRDWQPAGSSIRSSSFTDHREVSTQAGKQATMLSGSGAVLNDENRPPSEWTIRHWTQYIASEAAKSNREHLLHIYETAVNTIRVDDANKNDTQLRDIYTSYAGMQEELKVDPLKVTATRKLLNRYWPPSSSLDNDAVRPRDTRMHSPQPTSKIGHLATPMMKTPSPDQQQIGLSTHRVSRRRFHIGGGGGAQRVRLGPPVRVSDANTDGEGDVDPDLKDENDDSFEQPPTIRARPSKSALSSSLPSLSSMNTISRNASSTNVGAHSKDDENLPLDEVSILRDLTLPESSLPSNQPVADARIGCPAQMQDVSRMSQSVSVPEIESEDDDMIVDSTMMPTIRYAEYSTQQNSLIHPYMNPTEMTTPKRVQLFIPTPPKEADLSLQPSLRSHSRTSSCPGLPSFGNDASMHRALEEMNIQPWSKPIKLYNPVGAMTPKAGIEVNQSGYRKIGLIGRGGSSKVYKIMNSDGELFALKKVNLRGLESDAIEDYKNEIALLQKLKNNSRIIRLYDAEVNLERGVILMVLEYGEIDLAHLLNRDQGKLSENFIRLYWEEMLEAVNSLHAENVIHSDLKPANFLMVQGALKLIDFGIAKHIPNDTTNIHRDHQTGTLNYMSPEAITYDTGPGVKKPLLKLGRSSDVWSLGCILYQFVYGRTPFSHLPMMTKLQSIVDANQPIYYAPIDDAALLDAMKGCLKRNPKDRMTIPELLHHPFLHPRSLPMELTPRVIQDILEAVHQARSLQPLSLERGAQILCRQIKAGSRLDLTKPL</sequence>
<dbReference type="InterPro" id="IPR017441">
    <property type="entry name" value="Protein_kinase_ATP_BS"/>
</dbReference>
<dbReference type="InterPro" id="IPR008271">
    <property type="entry name" value="Ser/Thr_kinase_AS"/>
</dbReference>
<feature type="region of interest" description="Disordered" evidence="7">
    <location>
        <begin position="29"/>
        <end position="49"/>
    </location>
</feature>
<feature type="region of interest" description="Disordered" evidence="7">
    <location>
        <begin position="156"/>
        <end position="301"/>
    </location>
</feature>
<name>A0A507CXJ7_9FUNG</name>
<feature type="region of interest" description="Disordered" evidence="7">
    <location>
        <begin position="409"/>
        <end position="430"/>
    </location>
</feature>
<organism evidence="9 10">
    <name type="scientific">Synchytrium endobioticum</name>
    <dbReference type="NCBI Taxonomy" id="286115"/>
    <lineage>
        <taxon>Eukaryota</taxon>
        <taxon>Fungi</taxon>
        <taxon>Fungi incertae sedis</taxon>
        <taxon>Chytridiomycota</taxon>
        <taxon>Chytridiomycota incertae sedis</taxon>
        <taxon>Chytridiomycetes</taxon>
        <taxon>Synchytriales</taxon>
        <taxon>Synchytriaceae</taxon>
        <taxon>Synchytrium</taxon>
    </lineage>
</organism>
<gene>
    <name evidence="9" type="ORF">SeMB42_g04525</name>
</gene>
<keyword evidence="5 6" id="KW-0067">ATP-binding</keyword>
<evidence type="ECO:0000256" key="5">
    <source>
        <dbReference type="ARBA" id="ARBA00022840"/>
    </source>
</evidence>
<dbReference type="PROSITE" id="PS00107">
    <property type="entry name" value="PROTEIN_KINASE_ATP"/>
    <property type="match status" value="1"/>
</dbReference>
<dbReference type="Gene3D" id="1.10.510.10">
    <property type="entry name" value="Transferase(Phosphotransferase) domain 1"/>
    <property type="match status" value="1"/>
</dbReference>
<feature type="compositionally biased region" description="Acidic residues" evidence="7">
    <location>
        <begin position="238"/>
        <end position="256"/>
    </location>
</feature>
<dbReference type="AlphaFoldDB" id="A0A507CXJ7"/>
<dbReference type="GO" id="GO:0000776">
    <property type="term" value="C:kinetochore"/>
    <property type="evidence" value="ECO:0007669"/>
    <property type="project" value="TreeGrafter"/>
</dbReference>
<dbReference type="FunFam" id="3.30.200.20:FF:000131">
    <property type="entry name" value="Dual specificity protein kinase TTK"/>
    <property type="match status" value="1"/>
</dbReference>
<accession>A0A507CXJ7</accession>
<comment type="caution">
    <text evidence="9">The sequence shown here is derived from an EMBL/GenBank/DDBJ whole genome shotgun (WGS) entry which is preliminary data.</text>
</comment>
<dbReference type="PROSITE" id="PS50011">
    <property type="entry name" value="PROTEIN_KINASE_DOM"/>
    <property type="match status" value="1"/>
</dbReference>
<feature type="domain" description="Protein kinase" evidence="8">
    <location>
        <begin position="476"/>
        <end position="742"/>
    </location>
</feature>
<keyword evidence="10" id="KW-1185">Reference proteome</keyword>
<dbReference type="Pfam" id="PF00069">
    <property type="entry name" value="Pkinase"/>
    <property type="match status" value="1"/>
</dbReference>
<evidence type="ECO:0000313" key="10">
    <source>
        <dbReference type="Proteomes" id="UP000317494"/>
    </source>
</evidence>
<evidence type="ECO:0000256" key="7">
    <source>
        <dbReference type="SAM" id="MobiDB-lite"/>
    </source>
</evidence>
<evidence type="ECO:0000256" key="4">
    <source>
        <dbReference type="ARBA" id="ARBA00022777"/>
    </source>
</evidence>
<dbReference type="GO" id="GO:0005524">
    <property type="term" value="F:ATP binding"/>
    <property type="evidence" value="ECO:0007669"/>
    <property type="project" value="UniProtKB-UniRule"/>
</dbReference>
<dbReference type="GO" id="GO:0034501">
    <property type="term" value="P:protein localization to kinetochore"/>
    <property type="evidence" value="ECO:0007669"/>
    <property type="project" value="TreeGrafter"/>
</dbReference>
<evidence type="ECO:0000256" key="1">
    <source>
        <dbReference type="ARBA" id="ARBA00022527"/>
    </source>
</evidence>
<dbReference type="PROSITE" id="PS00108">
    <property type="entry name" value="PROTEIN_KINASE_ST"/>
    <property type="match status" value="1"/>
</dbReference>
<dbReference type="PANTHER" id="PTHR22974">
    <property type="entry name" value="MIXED LINEAGE PROTEIN KINASE"/>
    <property type="match status" value="1"/>
</dbReference>
<dbReference type="InterPro" id="IPR000719">
    <property type="entry name" value="Prot_kinase_dom"/>
</dbReference>
<keyword evidence="1" id="KW-0723">Serine/threonine-protein kinase</keyword>
<evidence type="ECO:0000256" key="6">
    <source>
        <dbReference type="PROSITE-ProRule" id="PRU10141"/>
    </source>
</evidence>
<dbReference type="GO" id="GO:0033316">
    <property type="term" value="P:meiotic spindle assembly checkpoint signaling"/>
    <property type="evidence" value="ECO:0007669"/>
    <property type="project" value="TreeGrafter"/>
</dbReference>
<dbReference type="GO" id="GO:0007094">
    <property type="term" value="P:mitotic spindle assembly checkpoint signaling"/>
    <property type="evidence" value="ECO:0007669"/>
    <property type="project" value="TreeGrafter"/>
</dbReference>
<dbReference type="STRING" id="286115.A0A507CXJ7"/>
<keyword evidence="4" id="KW-0418">Kinase</keyword>
<dbReference type="CDD" id="cd14131">
    <property type="entry name" value="PKc_Mps1"/>
    <property type="match status" value="1"/>
</dbReference>
<feature type="compositionally biased region" description="Polar residues" evidence="7">
    <location>
        <begin position="413"/>
        <end position="426"/>
    </location>
</feature>
<dbReference type="GO" id="GO:0098813">
    <property type="term" value="P:nuclear chromosome segregation"/>
    <property type="evidence" value="ECO:0007669"/>
    <property type="project" value="UniProtKB-ARBA"/>
</dbReference>
<dbReference type="InterPro" id="IPR011009">
    <property type="entry name" value="Kinase-like_dom_sf"/>
</dbReference>
<keyword evidence="2" id="KW-0808">Transferase</keyword>
<dbReference type="Proteomes" id="UP000317494">
    <property type="component" value="Unassembled WGS sequence"/>
</dbReference>
<keyword evidence="3 6" id="KW-0547">Nucleotide-binding</keyword>
<dbReference type="GO" id="GO:0004712">
    <property type="term" value="F:protein serine/threonine/tyrosine kinase activity"/>
    <property type="evidence" value="ECO:0007669"/>
    <property type="project" value="TreeGrafter"/>
</dbReference>
<dbReference type="PANTHER" id="PTHR22974:SF21">
    <property type="entry name" value="DUAL SPECIFICITY PROTEIN KINASE TTK"/>
    <property type="match status" value="1"/>
</dbReference>
<dbReference type="SUPFAM" id="SSF56112">
    <property type="entry name" value="Protein kinase-like (PK-like)"/>
    <property type="match status" value="1"/>
</dbReference>
<dbReference type="SMART" id="SM00220">
    <property type="entry name" value="S_TKc"/>
    <property type="match status" value="1"/>
</dbReference>
<dbReference type="VEuPathDB" id="FungiDB:SeMB42_g04525"/>
<evidence type="ECO:0000256" key="2">
    <source>
        <dbReference type="ARBA" id="ARBA00022679"/>
    </source>
</evidence>
<dbReference type="FunFam" id="1.10.510.10:FF:000224">
    <property type="entry name" value="serine/threonine-protein kinase mph1 isoform X1"/>
    <property type="match status" value="1"/>
</dbReference>